<keyword evidence="4" id="KW-0032">Aminotransferase</keyword>
<evidence type="ECO:0000313" key="5">
    <source>
        <dbReference type="Proteomes" id="UP000658514"/>
    </source>
</evidence>
<gene>
    <name evidence="4" type="ORF">H6G24_09855</name>
</gene>
<dbReference type="InterPro" id="IPR015422">
    <property type="entry name" value="PyrdxlP-dep_Trfase_small"/>
</dbReference>
<evidence type="ECO:0000256" key="2">
    <source>
        <dbReference type="ARBA" id="ARBA00022679"/>
    </source>
</evidence>
<evidence type="ECO:0000313" key="4">
    <source>
        <dbReference type="EMBL" id="MBD2195793.1"/>
    </source>
</evidence>
<organism evidence="4 5">
    <name type="scientific">Calothrix parietina FACHB-288</name>
    <dbReference type="NCBI Taxonomy" id="2692896"/>
    <lineage>
        <taxon>Bacteria</taxon>
        <taxon>Bacillati</taxon>
        <taxon>Cyanobacteriota</taxon>
        <taxon>Cyanophyceae</taxon>
        <taxon>Nostocales</taxon>
        <taxon>Calotrichaceae</taxon>
        <taxon>Calothrix</taxon>
    </lineage>
</organism>
<dbReference type="Proteomes" id="UP000658514">
    <property type="component" value="Unassembled WGS sequence"/>
</dbReference>
<protein>
    <submittedName>
        <fullName evidence="4">Aminotransferase class I/II-fold pyridoxal phosphate-dependent enzyme</fullName>
    </submittedName>
</protein>
<dbReference type="EMBL" id="JACJQH010000012">
    <property type="protein sequence ID" value="MBD2195793.1"/>
    <property type="molecule type" value="Genomic_DNA"/>
</dbReference>
<dbReference type="InterPro" id="IPR015421">
    <property type="entry name" value="PyrdxlP-dep_Trfase_major"/>
</dbReference>
<dbReference type="InterPro" id="IPR050087">
    <property type="entry name" value="AON_synthase_class-II"/>
</dbReference>
<keyword evidence="2" id="KW-0808">Transferase</keyword>
<dbReference type="Gene3D" id="3.40.640.10">
    <property type="entry name" value="Type I PLP-dependent aspartate aminotransferase-like (Major domain)"/>
    <property type="match status" value="1"/>
</dbReference>
<dbReference type="NCBIfam" id="NF005697">
    <property type="entry name" value="PRK07505.1"/>
    <property type="match status" value="1"/>
</dbReference>
<dbReference type="Gene3D" id="3.90.1150.10">
    <property type="entry name" value="Aspartate Aminotransferase, domain 1"/>
    <property type="match status" value="1"/>
</dbReference>
<dbReference type="RefSeq" id="WP_190540288.1">
    <property type="nucleotide sequence ID" value="NZ_CAWPNO010000024.1"/>
</dbReference>
<dbReference type="InterPro" id="IPR004839">
    <property type="entry name" value="Aminotransferase_I/II_large"/>
</dbReference>
<accession>A0ABR8A7E7</accession>
<proteinExistence type="predicted"/>
<name>A0ABR8A7E7_9CYAN</name>
<dbReference type="SUPFAM" id="SSF53383">
    <property type="entry name" value="PLP-dependent transferases"/>
    <property type="match status" value="1"/>
</dbReference>
<dbReference type="Pfam" id="PF00155">
    <property type="entry name" value="Aminotran_1_2"/>
    <property type="match status" value="1"/>
</dbReference>
<evidence type="ECO:0000259" key="3">
    <source>
        <dbReference type="Pfam" id="PF00155"/>
    </source>
</evidence>
<dbReference type="InterPro" id="IPR015424">
    <property type="entry name" value="PyrdxlP-dep_Trfase"/>
</dbReference>
<reference evidence="4 5" key="1">
    <citation type="journal article" date="2020" name="ISME J.">
        <title>Comparative genomics reveals insights into cyanobacterial evolution and habitat adaptation.</title>
        <authorList>
            <person name="Chen M.Y."/>
            <person name="Teng W.K."/>
            <person name="Zhao L."/>
            <person name="Hu C.X."/>
            <person name="Zhou Y.K."/>
            <person name="Han B.P."/>
            <person name="Song L.R."/>
            <person name="Shu W.S."/>
        </authorList>
    </citation>
    <scope>NUCLEOTIDE SEQUENCE [LARGE SCALE GENOMIC DNA]</scope>
    <source>
        <strain evidence="4 5">FACHB-288</strain>
    </source>
</reference>
<dbReference type="GO" id="GO:0008483">
    <property type="term" value="F:transaminase activity"/>
    <property type="evidence" value="ECO:0007669"/>
    <property type="project" value="UniProtKB-KW"/>
</dbReference>
<comment type="caution">
    <text evidence="4">The sequence shown here is derived from an EMBL/GenBank/DDBJ whole genome shotgun (WGS) entry which is preliminary data.</text>
</comment>
<keyword evidence="5" id="KW-1185">Reference proteome</keyword>
<sequence length="411" mass="45162">MIEKLKVKPTNRYRNNAKAIGIGNTFWDNSEHHGLAGIVADLQRGRLYTQEGHSFVNFSCCSYLDLDSHIQVIEGAITALRKFGVLDHCIPRTRVQIPALLELEASLSELFEAQVVSAISASVATSGILPLIASGHLTDDERPLMIFDKNCHVSMQQVKPICADETEIVTCSHHDLDFIEDQCKLYERVCYICDGSDSLGGYAPVKELTQLQECYGLYIYYDDSHSISAYGKRGVGYVRSHIDCLNDHTIITATLNKAFGASGAAILLGDRSRETLRIIERFAGAISYSQPMNIAAIGACLASADIHRTKELHTLQYKLQSKIALFDSLVPTAQAGSTFPIRLVPAADSEVITLGKLLFEAGYYVSPVFFPIVARGTAGLRVMMRTGQTDDDIRGLAQVIINNRLLSEVAK</sequence>
<dbReference type="PANTHER" id="PTHR13693">
    <property type="entry name" value="CLASS II AMINOTRANSFERASE/8-AMINO-7-OXONONANOATE SYNTHASE"/>
    <property type="match status" value="1"/>
</dbReference>
<evidence type="ECO:0000256" key="1">
    <source>
        <dbReference type="ARBA" id="ARBA00001933"/>
    </source>
</evidence>
<comment type="cofactor">
    <cofactor evidence="1">
        <name>pyridoxal 5'-phosphate</name>
        <dbReference type="ChEBI" id="CHEBI:597326"/>
    </cofactor>
</comment>
<feature type="domain" description="Aminotransferase class I/classII large" evidence="3">
    <location>
        <begin position="62"/>
        <end position="400"/>
    </location>
</feature>